<proteinExistence type="predicted"/>
<organism evidence="1 2">
    <name type="scientific">Halobacillus litoralis</name>
    <dbReference type="NCBI Taxonomy" id="45668"/>
    <lineage>
        <taxon>Bacteria</taxon>
        <taxon>Bacillati</taxon>
        <taxon>Bacillota</taxon>
        <taxon>Bacilli</taxon>
        <taxon>Bacillales</taxon>
        <taxon>Bacillaceae</taxon>
        <taxon>Halobacillus</taxon>
    </lineage>
</organism>
<dbReference type="RefSeq" id="WP_160834970.1">
    <property type="nucleotide sequence ID" value="NZ_WMET01000001.1"/>
</dbReference>
<keyword evidence="1" id="KW-0378">Hydrolase</keyword>
<evidence type="ECO:0000313" key="1">
    <source>
        <dbReference type="EMBL" id="MYL18509.1"/>
    </source>
</evidence>
<dbReference type="Proteomes" id="UP000460949">
    <property type="component" value="Unassembled WGS sequence"/>
</dbReference>
<sequence length="107" mass="12824">MDQKNRLVRDYTPMRLENSGKTIRTRQLEGQEYKETLTKKLQEVVYGYSSTKEKRKSLTRLADMMEVIHELTYTHGATIEEIEHIRQHRRKERGGFKNRTLLIEVEE</sequence>
<comment type="caution">
    <text evidence="1">The sequence shown here is derived from an EMBL/GenBank/DDBJ whole genome shotgun (WGS) entry which is preliminary data.</text>
</comment>
<gene>
    <name evidence="1" type="ORF">GLW04_01330</name>
</gene>
<dbReference type="AlphaFoldDB" id="A0A845DNJ7"/>
<protein>
    <submittedName>
        <fullName evidence="1">Phosphoribosyl-ATP pyrophosphohydrolase</fullName>
    </submittedName>
</protein>
<name>A0A845DNJ7_9BACI</name>
<dbReference type="EMBL" id="WMET01000001">
    <property type="protein sequence ID" value="MYL18509.1"/>
    <property type="molecule type" value="Genomic_DNA"/>
</dbReference>
<evidence type="ECO:0000313" key="2">
    <source>
        <dbReference type="Proteomes" id="UP000460949"/>
    </source>
</evidence>
<dbReference type="InterPro" id="IPR038735">
    <property type="entry name" value="MSMEG_1276-like_NTP-PPase_dom"/>
</dbReference>
<dbReference type="CDD" id="cd11532">
    <property type="entry name" value="NTP-PPase_COG4997"/>
    <property type="match status" value="1"/>
</dbReference>
<accession>A0A845DNJ7</accession>
<dbReference type="GO" id="GO:0016787">
    <property type="term" value="F:hydrolase activity"/>
    <property type="evidence" value="ECO:0007669"/>
    <property type="project" value="UniProtKB-KW"/>
</dbReference>
<reference evidence="1 2" key="1">
    <citation type="submission" date="2019-11" db="EMBL/GenBank/DDBJ databases">
        <title>Genome sequences of 17 halophilic strains isolated from different environments.</title>
        <authorList>
            <person name="Furrow R.E."/>
        </authorList>
    </citation>
    <scope>NUCLEOTIDE SEQUENCE [LARGE SCALE GENOMIC DNA]</scope>
    <source>
        <strain evidence="1 2">22511_23_Filter</strain>
    </source>
</reference>